<evidence type="ECO:0000256" key="3">
    <source>
        <dbReference type="ARBA" id="ARBA00018750"/>
    </source>
</evidence>
<accession>A0A8X8BXD5</accession>
<gene>
    <name evidence="10" type="primary">Tipin</name>
    <name evidence="10" type="ORF">GTO96_0006287</name>
</gene>
<keyword evidence="11" id="KW-1185">Reference proteome</keyword>
<feature type="region of interest" description="Disordered" evidence="8">
    <location>
        <begin position="270"/>
        <end position="351"/>
    </location>
</feature>
<evidence type="ECO:0000313" key="11">
    <source>
        <dbReference type="Proteomes" id="UP000886611"/>
    </source>
</evidence>
<evidence type="ECO:0000313" key="10">
    <source>
        <dbReference type="EMBL" id="KAG2470996.1"/>
    </source>
</evidence>
<feature type="compositionally biased region" description="Polar residues" evidence="8">
    <location>
        <begin position="270"/>
        <end position="283"/>
    </location>
</feature>
<dbReference type="PANTHER" id="PTHR13220">
    <property type="entry name" value="TIMELESS INTERACTING-RELATED"/>
    <property type="match status" value="1"/>
</dbReference>
<evidence type="ECO:0000256" key="2">
    <source>
        <dbReference type="ARBA" id="ARBA00006075"/>
    </source>
</evidence>
<protein>
    <recommendedName>
        <fullName evidence="3 7">TIMELESS-interacting protein</fullName>
    </recommendedName>
</protein>
<feature type="region of interest" description="Disordered" evidence="8">
    <location>
        <begin position="1"/>
        <end position="72"/>
    </location>
</feature>
<reference evidence="10 11" key="1">
    <citation type="journal article" date="2021" name="Cell">
        <title>Tracing the genetic footprints of vertebrate landing in non-teleost ray-finned fishes.</title>
        <authorList>
            <person name="Bi X."/>
            <person name="Wang K."/>
            <person name="Yang L."/>
            <person name="Pan H."/>
            <person name="Jiang H."/>
            <person name="Wei Q."/>
            <person name="Fang M."/>
            <person name="Yu H."/>
            <person name="Zhu C."/>
            <person name="Cai Y."/>
            <person name="He Y."/>
            <person name="Gan X."/>
            <person name="Zeng H."/>
            <person name="Yu D."/>
            <person name="Zhu Y."/>
            <person name="Jiang H."/>
            <person name="Qiu Q."/>
            <person name="Yang H."/>
            <person name="Zhang Y.E."/>
            <person name="Wang W."/>
            <person name="Zhu M."/>
            <person name="He S."/>
            <person name="Zhang G."/>
        </authorList>
    </citation>
    <scope>NUCLEOTIDE SEQUENCE [LARGE SCALE GENOMIC DNA]</scope>
    <source>
        <strain evidence="10">Bchr_013</strain>
    </source>
</reference>
<dbReference type="AlphaFoldDB" id="A0A8X8BXD5"/>
<feature type="compositionally biased region" description="Basic and acidic residues" evidence="8">
    <location>
        <begin position="1"/>
        <end position="13"/>
    </location>
</feature>
<evidence type="ECO:0000256" key="5">
    <source>
        <dbReference type="ARBA" id="ARBA00023242"/>
    </source>
</evidence>
<name>A0A8X8BXD5_POLSE</name>
<dbReference type="PANTHER" id="PTHR13220:SF11">
    <property type="entry name" value="TIMELESS-INTERACTING PROTEIN"/>
    <property type="match status" value="1"/>
</dbReference>
<feature type="domain" description="Chromosome segregation in meiosis protein 3" evidence="9">
    <location>
        <begin position="71"/>
        <end position="152"/>
    </location>
</feature>
<feature type="non-terminal residue" evidence="10">
    <location>
        <position position="1"/>
    </location>
</feature>
<evidence type="ECO:0000256" key="7">
    <source>
        <dbReference type="RuleBase" id="RU366049"/>
    </source>
</evidence>
<dbReference type="EMBL" id="JAATIS010000094">
    <property type="protein sequence ID" value="KAG2470996.1"/>
    <property type="molecule type" value="Genomic_DNA"/>
</dbReference>
<dbReference type="GO" id="GO:0000076">
    <property type="term" value="P:DNA replication checkpoint signaling"/>
    <property type="evidence" value="ECO:0007669"/>
    <property type="project" value="UniProtKB-UniRule"/>
</dbReference>
<evidence type="ECO:0000256" key="8">
    <source>
        <dbReference type="SAM" id="MobiDB-lite"/>
    </source>
</evidence>
<feature type="non-terminal residue" evidence="10">
    <location>
        <position position="351"/>
    </location>
</feature>
<organism evidence="10 11">
    <name type="scientific">Polypterus senegalus</name>
    <name type="common">Senegal bichir</name>
    <dbReference type="NCBI Taxonomy" id="55291"/>
    <lineage>
        <taxon>Eukaryota</taxon>
        <taxon>Metazoa</taxon>
        <taxon>Chordata</taxon>
        <taxon>Craniata</taxon>
        <taxon>Vertebrata</taxon>
        <taxon>Euteleostomi</taxon>
        <taxon>Actinopterygii</taxon>
        <taxon>Polypteriformes</taxon>
        <taxon>Polypteridae</taxon>
        <taxon>Polypterus</taxon>
    </lineage>
</organism>
<keyword evidence="4 7" id="KW-0227">DNA damage</keyword>
<feature type="compositionally biased region" description="Basic residues" evidence="8">
    <location>
        <begin position="60"/>
        <end position="69"/>
    </location>
</feature>
<comment type="caution">
    <text evidence="10">The sequence shown here is derived from an EMBL/GenBank/DDBJ whole genome shotgun (WGS) entry which is preliminary data.</text>
</comment>
<comment type="subcellular location">
    <subcellularLocation>
        <location evidence="1 7">Nucleus</location>
    </subcellularLocation>
</comment>
<evidence type="ECO:0000256" key="4">
    <source>
        <dbReference type="ARBA" id="ARBA00022763"/>
    </source>
</evidence>
<dbReference type="GO" id="GO:0043111">
    <property type="term" value="P:replication fork arrest"/>
    <property type="evidence" value="ECO:0007669"/>
    <property type="project" value="TreeGrafter"/>
</dbReference>
<proteinExistence type="inferred from homology"/>
<feature type="compositionally biased region" description="Acidic residues" evidence="8">
    <location>
        <begin position="339"/>
        <end position="351"/>
    </location>
</feature>
<dbReference type="GO" id="GO:0031297">
    <property type="term" value="P:replication fork processing"/>
    <property type="evidence" value="ECO:0007669"/>
    <property type="project" value="UniProtKB-UniRule"/>
</dbReference>
<dbReference type="Proteomes" id="UP000886611">
    <property type="component" value="Unassembled WGS sequence"/>
</dbReference>
<dbReference type="GO" id="GO:0006974">
    <property type="term" value="P:DNA damage response"/>
    <property type="evidence" value="ECO:0007669"/>
    <property type="project" value="UniProtKB-KW"/>
</dbReference>
<evidence type="ECO:0000256" key="6">
    <source>
        <dbReference type="ARBA" id="ARBA00023306"/>
    </source>
</evidence>
<comment type="function">
    <text evidence="7">Plays an important role in the control of DNA replication and the maintenance of replication fork stability.</text>
</comment>
<feature type="region of interest" description="Disordered" evidence="8">
    <location>
        <begin position="210"/>
        <end position="250"/>
    </location>
</feature>
<dbReference type="InterPro" id="IPR040038">
    <property type="entry name" value="TIPIN/Csm3/Swi3"/>
</dbReference>
<dbReference type="GO" id="GO:0031298">
    <property type="term" value="C:replication fork protection complex"/>
    <property type="evidence" value="ECO:0007669"/>
    <property type="project" value="TreeGrafter"/>
</dbReference>
<sequence length="351" mass="39604">MGSHLEEDLHSLPEYENEEEEDFPPLSPPHSLGQNDGDVDLFANGEQTGEISKLDEAPVAKRRAVKRPQPKLDSQRLISERGLPLLRTLFDNVKFKGKGNEAEDLKLLMQHMEHWAHRLYPKLQFEDFINKLEVLGNKKEVQTCLKRIRMDMPLTHEDFITKPGVYLRRLVLLQGVSVCLLRGFCGWSSYDSFLSDVELPLTATDIKVDEDAPNANQLPEEPDPFLTSTPMTAPVHSTPMGSSTLTDDQRQRIERNKQQAMERRLLRLQQAASTQDQNGSTLESPLETAQDLPEDGDPGVIDMQSNSVPDESDEEVGTPSMEHAVPLPEEQVSKREPDQSEVLEEPEDGHI</sequence>
<comment type="similarity">
    <text evidence="2 7">Belongs to the CSM3 family.</text>
</comment>
<evidence type="ECO:0000259" key="9">
    <source>
        <dbReference type="Pfam" id="PF07962"/>
    </source>
</evidence>
<keyword evidence="5 7" id="KW-0539">Nucleus</keyword>
<dbReference type="GO" id="GO:0003677">
    <property type="term" value="F:DNA binding"/>
    <property type="evidence" value="ECO:0007669"/>
    <property type="project" value="TreeGrafter"/>
</dbReference>
<keyword evidence="6 7" id="KW-0131">Cell cycle</keyword>
<dbReference type="Pfam" id="PF07962">
    <property type="entry name" value="Swi3"/>
    <property type="match status" value="1"/>
</dbReference>
<evidence type="ECO:0000256" key="1">
    <source>
        <dbReference type="ARBA" id="ARBA00004123"/>
    </source>
</evidence>
<dbReference type="InterPro" id="IPR012923">
    <property type="entry name" value="Csm3"/>
</dbReference>